<dbReference type="RefSeq" id="WP_132116894.1">
    <property type="nucleotide sequence ID" value="NZ_SMJU01000005.1"/>
</dbReference>
<comment type="cofactor">
    <cofactor evidence="9">
        <name>Fe(2+)</name>
        <dbReference type="ChEBI" id="CHEBI:29033"/>
    </cofactor>
    <cofactor evidence="9">
        <name>Mn(2+)</name>
        <dbReference type="ChEBI" id="CHEBI:29035"/>
    </cofactor>
</comment>
<dbReference type="EMBL" id="SMJU01000005">
    <property type="protein sequence ID" value="TDB65982.1"/>
    <property type="molecule type" value="Genomic_DNA"/>
</dbReference>
<dbReference type="AlphaFoldDB" id="A0A4R4KGD4"/>
<comment type="function">
    <text evidence="2 9">Catalyzes the dehydration of D-mannonate.</text>
</comment>
<evidence type="ECO:0000256" key="7">
    <source>
        <dbReference type="ARBA" id="ARBA00023211"/>
    </source>
</evidence>
<keyword evidence="7 9" id="KW-0464">Manganese</keyword>
<dbReference type="Pfam" id="PF03786">
    <property type="entry name" value="UxuA"/>
    <property type="match status" value="1"/>
</dbReference>
<dbReference type="NCBIfam" id="TIGR00695">
    <property type="entry name" value="uxuA"/>
    <property type="match status" value="1"/>
</dbReference>
<dbReference type="PANTHER" id="PTHR30387:SF2">
    <property type="entry name" value="MANNONATE DEHYDRATASE"/>
    <property type="match status" value="1"/>
</dbReference>
<evidence type="ECO:0000256" key="4">
    <source>
        <dbReference type="ARBA" id="ARBA00007389"/>
    </source>
</evidence>
<gene>
    <name evidence="9 10" type="primary">uxuA</name>
    <name evidence="10" type="ORF">EZE20_09475</name>
</gene>
<dbReference type="HAMAP" id="MF_00106">
    <property type="entry name" value="UxuA"/>
    <property type="match status" value="1"/>
</dbReference>
<keyword evidence="11" id="KW-1185">Reference proteome</keyword>
<protein>
    <recommendedName>
        <fullName evidence="5 9">Mannonate dehydratase</fullName>
        <ecNumber evidence="5 9">4.2.1.8</ecNumber>
    </recommendedName>
    <alternativeName>
        <fullName evidence="9">D-mannonate hydro-lyase</fullName>
    </alternativeName>
</protein>
<proteinExistence type="inferred from homology"/>
<dbReference type="EC" id="4.2.1.8" evidence="5 9"/>
<evidence type="ECO:0000256" key="2">
    <source>
        <dbReference type="ARBA" id="ARBA00002713"/>
    </source>
</evidence>
<dbReference type="InterPro" id="IPR004628">
    <property type="entry name" value="Man_deHydtase"/>
</dbReference>
<evidence type="ECO:0000256" key="3">
    <source>
        <dbReference type="ARBA" id="ARBA00004892"/>
    </source>
</evidence>
<accession>A0A4R4KGD4</accession>
<dbReference type="NCBIfam" id="NF003027">
    <property type="entry name" value="PRK03906.1"/>
    <property type="match status" value="1"/>
</dbReference>
<evidence type="ECO:0000256" key="9">
    <source>
        <dbReference type="HAMAP-Rule" id="MF_00106"/>
    </source>
</evidence>
<sequence>MALEQTWRWFGPNDPVSLADVRQAGATGVVTALHHISNGEIWTPQEIEFRKSEIEKAGLSWSVVESIPVHEAIKTRTGRYKEFIDNYKESIVNLGKSGIDTVCYNFMPVLDWTRTDLNAPMHDGSTGLRFDAAQFAAFELFILQSALAQKTYSDEQKSKAKAWLDQADEEQIHRLTRNVIAGLPGSEESFTIEEFRDVLATYAHIGDAELRENLYRFINEIAPVAQESGVRLSIHPDDPPYPILGLPRVVSTENDALQLLKSCEVPANGLCFCTGSYGVRADNDLPGMVERLGDRIHFIHLRATTREADGSFYEADHLNGDVDMYAVMKALVLEQKRRREENRSDLRMPFRPDHGHRMLDDLTSEKRLNPGYTAIGRLRGLAELRGLELGIERSL</sequence>
<evidence type="ECO:0000256" key="5">
    <source>
        <dbReference type="ARBA" id="ARBA00012927"/>
    </source>
</evidence>
<dbReference type="Proteomes" id="UP000295706">
    <property type="component" value="Unassembled WGS sequence"/>
</dbReference>
<evidence type="ECO:0000256" key="6">
    <source>
        <dbReference type="ARBA" id="ARBA00023004"/>
    </source>
</evidence>
<reference evidence="10 11" key="1">
    <citation type="submission" date="2019-02" db="EMBL/GenBank/DDBJ databases">
        <title>Arundinibacter roseus gen. nov., sp. nov., a new member of the family Cytophagaceae.</title>
        <authorList>
            <person name="Szuroczki S."/>
            <person name="Khayer B."/>
            <person name="Sproer C."/>
            <person name="Toumi M."/>
            <person name="Szabo A."/>
            <person name="Felfoldi T."/>
            <person name="Schumann P."/>
            <person name="Toth E."/>
        </authorList>
    </citation>
    <scope>NUCLEOTIDE SEQUENCE [LARGE SCALE GENOMIC DNA]</scope>
    <source>
        <strain evidence="10 11">DMA-k-7a</strain>
    </source>
</reference>
<evidence type="ECO:0000313" key="10">
    <source>
        <dbReference type="EMBL" id="TDB65982.1"/>
    </source>
</evidence>
<dbReference type="GO" id="GO:0030145">
    <property type="term" value="F:manganese ion binding"/>
    <property type="evidence" value="ECO:0007669"/>
    <property type="project" value="TreeGrafter"/>
</dbReference>
<name>A0A4R4KGD4_9BACT</name>
<comment type="pathway">
    <text evidence="3 9">Carbohydrate metabolism; pentose and glucuronate interconversion.</text>
</comment>
<dbReference type="GO" id="GO:0008927">
    <property type="term" value="F:mannonate dehydratase activity"/>
    <property type="evidence" value="ECO:0007669"/>
    <property type="project" value="UniProtKB-UniRule"/>
</dbReference>
<evidence type="ECO:0000313" key="11">
    <source>
        <dbReference type="Proteomes" id="UP000295706"/>
    </source>
</evidence>
<dbReference type="OrthoDB" id="9780250at2"/>
<evidence type="ECO:0000256" key="8">
    <source>
        <dbReference type="ARBA" id="ARBA00023239"/>
    </source>
</evidence>
<dbReference type="PIRSF" id="PIRSF016049">
    <property type="entry name" value="Man_dehyd"/>
    <property type="match status" value="1"/>
</dbReference>
<dbReference type="PANTHER" id="PTHR30387">
    <property type="entry name" value="MANNONATE DEHYDRATASE"/>
    <property type="match status" value="1"/>
</dbReference>
<dbReference type="SUPFAM" id="SSF51658">
    <property type="entry name" value="Xylose isomerase-like"/>
    <property type="match status" value="1"/>
</dbReference>
<keyword evidence="6 9" id="KW-0408">Iron</keyword>
<keyword evidence="8 9" id="KW-0456">Lyase</keyword>
<comment type="catalytic activity">
    <reaction evidence="1 9">
        <text>D-mannonate = 2-dehydro-3-deoxy-D-gluconate + H2O</text>
        <dbReference type="Rhea" id="RHEA:20097"/>
        <dbReference type="ChEBI" id="CHEBI:15377"/>
        <dbReference type="ChEBI" id="CHEBI:17767"/>
        <dbReference type="ChEBI" id="CHEBI:57990"/>
        <dbReference type="EC" id="4.2.1.8"/>
    </reaction>
</comment>
<dbReference type="GO" id="GO:0042840">
    <property type="term" value="P:D-glucuronate catabolic process"/>
    <property type="evidence" value="ECO:0007669"/>
    <property type="project" value="TreeGrafter"/>
</dbReference>
<dbReference type="UniPathway" id="UPA00246"/>
<comment type="similarity">
    <text evidence="4 9">Belongs to the mannonate dehydratase family.</text>
</comment>
<evidence type="ECO:0000256" key="1">
    <source>
        <dbReference type="ARBA" id="ARBA00001794"/>
    </source>
</evidence>
<dbReference type="GO" id="GO:0008198">
    <property type="term" value="F:ferrous iron binding"/>
    <property type="evidence" value="ECO:0007669"/>
    <property type="project" value="TreeGrafter"/>
</dbReference>
<comment type="caution">
    <text evidence="10">The sequence shown here is derived from an EMBL/GenBank/DDBJ whole genome shotgun (WGS) entry which is preliminary data.</text>
</comment>
<dbReference type="Gene3D" id="3.20.20.150">
    <property type="entry name" value="Divalent-metal-dependent TIM barrel enzymes"/>
    <property type="match status" value="1"/>
</dbReference>
<organism evidence="10 11">
    <name type="scientific">Arundinibacter roseus</name>
    <dbReference type="NCBI Taxonomy" id="2070510"/>
    <lineage>
        <taxon>Bacteria</taxon>
        <taxon>Pseudomonadati</taxon>
        <taxon>Bacteroidota</taxon>
        <taxon>Cytophagia</taxon>
        <taxon>Cytophagales</taxon>
        <taxon>Spirosomataceae</taxon>
        <taxon>Arundinibacter</taxon>
    </lineage>
</organism>
<dbReference type="InterPro" id="IPR036237">
    <property type="entry name" value="Xyl_isomerase-like_sf"/>
</dbReference>